<feature type="compositionally biased region" description="Polar residues" evidence="4">
    <location>
        <begin position="1014"/>
        <end position="1024"/>
    </location>
</feature>
<protein>
    <recommendedName>
        <fullName evidence="5">RanBP2-type domain-containing protein</fullName>
    </recommendedName>
</protein>
<keyword evidence="2" id="KW-0863">Zinc-finger</keyword>
<feature type="compositionally biased region" description="Basic and acidic residues" evidence="4">
    <location>
        <begin position="941"/>
        <end position="950"/>
    </location>
</feature>
<dbReference type="InterPro" id="IPR001876">
    <property type="entry name" value="Znf_RanBP2"/>
</dbReference>
<feature type="compositionally biased region" description="Basic and acidic residues" evidence="4">
    <location>
        <begin position="636"/>
        <end position="662"/>
    </location>
</feature>
<feature type="compositionally biased region" description="Basic and acidic residues" evidence="4">
    <location>
        <begin position="617"/>
        <end position="628"/>
    </location>
</feature>
<feature type="region of interest" description="Disordered" evidence="4">
    <location>
        <begin position="520"/>
        <end position="557"/>
    </location>
</feature>
<dbReference type="InterPro" id="IPR036443">
    <property type="entry name" value="Znf_RanBP2_sf"/>
</dbReference>
<dbReference type="Proteomes" id="UP001381693">
    <property type="component" value="Unassembled WGS sequence"/>
</dbReference>
<feature type="compositionally biased region" description="Basic and acidic residues" evidence="4">
    <location>
        <begin position="897"/>
        <end position="914"/>
    </location>
</feature>
<feature type="compositionally biased region" description="Low complexity" evidence="4">
    <location>
        <begin position="445"/>
        <end position="457"/>
    </location>
</feature>
<dbReference type="SUPFAM" id="SSF90209">
    <property type="entry name" value="Ran binding protein zinc finger-like"/>
    <property type="match status" value="1"/>
</dbReference>
<dbReference type="AlphaFoldDB" id="A0AAN8XIN4"/>
<organism evidence="6 7">
    <name type="scientific">Halocaridina rubra</name>
    <name type="common">Hawaiian red shrimp</name>
    <dbReference type="NCBI Taxonomy" id="373956"/>
    <lineage>
        <taxon>Eukaryota</taxon>
        <taxon>Metazoa</taxon>
        <taxon>Ecdysozoa</taxon>
        <taxon>Arthropoda</taxon>
        <taxon>Crustacea</taxon>
        <taxon>Multicrustacea</taxon>
        <taxon>Malacostraca</taxon>
        <taxon>Eumalacostraca</taxon>
        <taxon>Eucarida</taxon>
        <taxon>Decapoda</taxon>
        <taxon>Pleocyemata</taxon>
        <taxon>Caridea</taxon>
        <taxon>Atyoidea</taxon>
        <taxon>Atyidae</taxon>
        <taxon>Halocaridina</taxon>
    </lineage>
</organism>
<keyword evidence="1" id="KW-0479">Metal-binding</keyword>
<feature type="compositionally biased region" description="Polar residues" evidence="4">
    <location>
        <begin position="846"/>
        <end position="857"/>
    </location>
</feature>
<evidence type="ECO:0000256" key="2">
    <source>
        <dbReference type="ARBA" id="ARBA00022771"/>
    </source>
</evidence>
<evidence type="ECO:0000313" key="7">
    <source>
        <dbReference type="Proteomes" id="UP001381693"/>
    </source>
</evidence>
<sequence>MWYPCNCSDCESVELNNFKNSSHWVNEDSMGTMPNVIHGFLPIAGASMVNMSGYPGMSTMALQRSTTFGCVPRGHCCSMEDPHDFHHHSHFPDHGICNNEKHFVSGRLAITAGKVKNIEDDDVDIIKAKLKIHDGISMGLMGSKEAPDDVNLADEGLKKARDYSDESLTPDSTLPAVIRRRNRNRRKKLATSLVEGTPGSVPWEGEAPKPAPRTRSQSVSDDQWAQMMAAQTAGVSTDGFSGPTCPPGHTPADMSAFAGATTRRSYNTMGGSAGRSNSSFGRGMVSSASVCDLNSLAQQQTQHGFNNSHAANSFQQLNMMGFNNGMMWGPPCDLCQNASMFAGHPSSSGMKRTASNLSMNLSSVGSDVSGYPWGPPPPHIHHHMPPMYLGYYPGYHPHMGPPPMGSGMGLNMSIPDSMHTFGKVPSSPAPSLRSSSHRSHKSSKSRSFSAADTSGRSSRARKLKRSEESEESRSSSVSEDDEIVERESKSGHPSSSIAWQCDHCTFINSGGVRTCGMCSKTIGGGSNRSNSQRGSERRRSERRRDRRTDHEDYDRELSDYDNDAGVVKSNISFNIKDSKRETRSRASSSSKSKSKKKSRRRGSSASDSETGSEGGDDERLERHMRDLRLSSSSRRRGSDYDGINNKERDRERERSSRKKEGSSGRFKNRGKSHSERSRTPGRQTPMHSSPVEGDRSRECSTEPSPPEDMQSNEIQSNGHHSSVEGTVVDTVASEATRTENQSGSQGCDREKEHNEAVNVGPPMGTDTQMNLKEKLEEVLVPQNVDVNKSRSCSPRLRNGKSRSPVLSQRNSKDVDEPSFANTLDDITTIGTNEVADQDLSQYIDEQPQSTAEQNQSEQQEEIPVLNYIEPKTPEEVAKENEAIPDVSPRAIAQSEGDGIRETEKAATKNTEHTQQKQVTTNSVYEPSYELMEEPVQVADPHPPEQEEDRPQTQVNDDAAKETQEEEIADNVPKPADIPQGSPVVTRPVNEVVRSASSNSSLGPNLPHERDRQYTPLSCSSSDAQFYSPPDSPDLSLSEQLRDVPAMSQTQACTLNEESKPTNTQVNEHCHKLCTDFSFFFMSL</sequence>
<feature type="compositionally biased region" description="Low complexity" evidence="4">
    <location>
        <begin position="425"/>
        <end position="434"/>
    </location>
</feature>
<accession>A0AAN8XIN4</accession>
<feature type="compositionally biased region" description="Polar residues" evidence="4">
    <location>
        <begin position="819"/>
        <end position="831"/>
    </location>
</feature>
<dbReference type="Gene3D" id="2.30.30.380">
    <property type="entry name" value="Zn-finger domain of Sec23/24"/>
    <property type="match status" value="1"/>
</dbReference>
<feature type="region of interest" description="Disordered" evidence="4">
    <location>
        <begin position="571"/>
        <end position="768"/>
    </location>
</feature>
<evidence type="ECO:0000256" key="1">
    <source>
        <dbReference type="ARBA" id="ARBA00022723"/>
    </source>
</evidence>
<evidence type="ECO:0000256" key="4">
    <source>
        <dbReference type="SAM" id="MobiDB-lite"/>
    </source>
</evidence>
<feature type="compositionally biased region" description="Polar residues" evidence="4">
    <location>
        <begin position="733"/>
        <end position="745"/>
    </location>
</feature>
<dbReference type="PROSITE" id="PS01358">
    <property type="entry name" value="ZF_RANBP2_1"/>
    <property type="match status" value="1"/>
</dbReference>
<gene>
    <name evidence="6" type="ORF">SK128_009873</name>
</gene>
<feature type="compositionally biased region" description="Basic and acidic residues" evidence="4">
    <location>
        <begin position="534"/>
        <end position="557"/>
    </location>
</feature>
<reference evidence="6 7" key="1">
    <citation type="submission" date="2023-11" db="EMBL/GenBank/DDBJ databases">
        <title>Halocaridina rubra genome assembly.</title>
        <authorList>
            <person name="Smith C."/>
        </authorList>
    </citation>
    <scope>NUCLEOTIDE SEQUENCE [LARGE SCALE GENOMIC DNA]</scope>
    <source>
        <strain evidence="6">EP-1</strain>
        <tissue evidence="6">Whole</tissue>
    </source>
</reference>
<feature type="region of interest" description="Disordered" evidence="4">
    <location>
        <begin position="163"/>
        <end position="224"/>
    </location>
</feature>
<keyword evidence="3" id="KW-0862">Zinc</keyword>
<feature type="compositionally biased region" description="Basic residues" evidence="4">
    <location>
        <begin position="178"/>
        <end position="189"/>
    </location>
</feature>
<comment type="caution">
    <text evidence="6">The sequence shown here is derived from an EMBL/GenBank/DDBJ whole genome shotgun (WGS) entry which is preliminary data.</text>
</comment>
<name>A0AAN8XIN4_HALRR</name>
<feature type="compositionally biased region" description="Basic residues" evidence="4">
    <location>
        <begin position="435"/>
        <end position="444"/>
    </location>
</feature>
<feature type="compositionally biased region" description="Polar residues" evidence="4">
    <location>
        <begin position="214"/>
        <end position="223"/>
    </location>
</feature>
<proteinExistence type="predicted"/>
<dbReference type="GO" id="GO:0008270">
    <property type="term" value="F:zinc ion binding"/>
    <property type="evidence" value="ECO:0007669"/>
    <property type="project" value="UniProtKB-KW"/>
</dbReference>
<feature type="compositionally biased region" description="Basic residues" evidence="4">
    <location>
        <begin position="592"/>
        <end position="602"/>
    </location>
</feature>
<feature type="compositionally biased region" description="Basic and acidic residues" evidence="4">
    <location>
        <begin position="871"/>
        <end position="881"/>
    </location>
</feature>
<feature type="domain" description="RanBP2-type" evidence="5">
    <location>
        <begin position="499"/>
        <end position="518"/>
    </location>
</feature>
<dbReference type="EMBL" id="JAXCGZ010007597">
    <property type="protein sequence ID" value="KAK7079024.1"/>
    <property type="molecule type" value="Genomic_DNA"/>
</dbReference>
<feature type="compositionally biased region" description="Polar residues" evidence="4">
    <location>
        <begin position="915"/>
        <end position="924"/>
    </location>
</feature>
<evidence type="ECO:0000259" key="5">
    <source>
        <dbReference type="PROSITE" id="PS01358"/>
    </source>
</evidence>
<evidence type="ECO:0000313" key="6">
    <source>
        <dbReference type="EMBL" id="KAK7079024.1"/>
    </source>
</evidence>
<feature type="region of interest" description="Disordered" evidence="4">
    <location>
        <begin position="780"/>
        <end position="1036"/>
    </location>
</feature>
<evidence type="ECO:0000256" key="3">
    <source>
        <dbReference type="ARBA" id="ARBA00022833"/>
    </source>
</evidence>
<feature type="region of interest" description="Disordered" evidence="4">
    <location>
        <begin position="419"/>
        <end position="496"/>
    </location>
</feature>
<feature type="compositionally biased region" description="Polar residues" evidence="4">
    <location>
        <begin position="709"/>
        <end position="724"/>
    </location>
</feature>
<keyword evidence="7" id="KW-1185">Reference proteome</keyword>